<dbReference type="EMBL" id="CM035429">
    <property type="protein sequence ID" value="KAH7300600.1"/>
    <property type="molecule type" value="Genomic_DNA"/>
</dbReference>
<dbReference type="AlphaFoldDB" id="A0A8T2RW80"/>
<proteinExistence type="predicted"/>
<sequence length="188" mass="21588">MEEDELGLNHMKHSHRSRDKALSMCKRQENEPSVVMSFPLVIEHKEHLRKSCAGRRNYAEDKSRKKRSFAACAMAYQYVQGCGVFNLDPDVHLWINQPLSITHHGHEQKEIHRQQVAVNEMCEDLFYGMEAIRRKICETTSADVSVCSFHSLPTILPKSKLFYAMDNSSGPHQQEEKHRNRGGSSPPV</sequence>
<keyword evidence="3" id="KW-1185">Reference proteome</keyword>
<protein>
    <submittedName>
        <fullName evidence="2">Uncharacterized protein</fullName>
    </submittedName>
</protein>
<feature type="region of interest" description="Disordered" evidence="1">
    <location>
        <begin position="166"/>
        <end position="188"/>
    </location>
</feature>
<organism evidence="2 3">
    <name type="scientific">Ceratopteris richardii</name>
    <name type="common">Triangle waterfern</name>
    <dbReference type="NCBI Taxonomy" id="49495"/>
    <lineage>
        <taxon>Eukaryota</taxon>
        <taxon>Viridiplantae</taxon>
        <taxon>Streptophyta</taxon>
        <taxon>Embryophyta</taxon>
        <taxon>Tracheophyta</taxon>
        <taxon>Polypodiopsida</taxon>
        <taxon>Polypodiidae</taxon>
        <taxon>Polypodiales</taxon>
        <taxon>Pteridineae</taxon>
        <taxon>Pteridaceae</taxon>
        <taxon>Parkerioideae</taxon>
        <taxon>Ceratopteris</taxon>
    </lineage>
</organism>
<dbReference type="Proteomes" id="UP000825935">
    <property type="component" value="Chromosome 24"/>
</dbReference>
<evidence type="ECO:0000313" key="3">
    <source>
        <dbReference type="Proteomes" id="UP000825935"/>
    </source>
</evidence>
<comment type="caution">
    <text evidence="2">The sequence shown here is derived from an EMBL/GenBank/DDBJ whole genome shotgun (WGS) entry which is preliminary data.</text>
</comment>
<gene>
    <name evidence="2" type="ORF">KP509_24G070600</name>
</gene>
<evidence type="ECO:0000313" key="2">
    <source>
        <dbReference type="EMBL" id="KAH7300600.1"/>
    </source>
</evidence>
<name>A0A8T2RW80_CERRI</name>
<evidence type="ECO:0000256" key="1">
    <source>
        <dbReference type="SAM" id="MobiDB-lite"/>
    </source>
</evidence>
<reference evidence="2" key="1">
    <citation type="submission" date="2021-08" db="EMBL/GenBank/DDBJ databases">
        <title>WGS assembly of Ceratopteris richardii.</title>
        <authorList>
            <person name="Marchant D.B."/>
            <person name="Chen G."/>
            <person name="Jenkins J."/>
            <person name="Shu S."/>
            <person name="Leebens-Mack J."/>
            <person name="Grimwood J."/>
            <person name="Schmutz J."/>
            <person name="Soltis P."/>
            <person name="Soltis D."/>
            <person name="Chen Z.-H."/>
        </authorList>
    </citation>
    <scope>NUCLEOTIDE SEQUENCE</scope>
    <source>
        <strain evidence="2">Whitten #5841</strain>
        <tissue evidence="2">Leaf</tissue>
    </source>
</reference>
<accession>A0A8T2RW80</accession>